<evidence type="ECO:0000313" key="2">
    <source>
        <dbReference type="Proteomes" id="UP000050761"/>
    </source>
</evidence>
<dbReference type="WBParaSite" id="HPBE_0000607701-mRNA-1">
    <property type="protein sequence ID" value="HPBE_0000607701-mRNA-1"/>
    <property type="gene ID" value="HPBE_0000607701"/>
</dbReference>
<keyword evidence="2" id="KW-1185">Reference proteome</keyword>
<organism evidence="2 3">
    <name type="scientific">Heligmosomoides polygyrus</name>
    <name type="common">Parasitic roundworm</name>
    <dbReference type="NCBI Taxonomy" id="6339"/>
    <lineage>
        <taxon>Eukaryota</taxon>
        <taxon>Metazoa</taxon>
        <taxon>Ecdysozoa</taxon>
        <taxon>Nematoda</taxon>
        <taxon>Chromadorea</taxon>
        <taxon>Rhabditida</taxon>
        <taxon>Rhabditina</taxon>
        <taxon>Rhabditomorpha</taxon>
        <taxon>Strongyloidea</taxon>
        <taxon>Heligmosomidae</taxon>
        <taxon>Heligmosomoides</taxon>
    </lineage>
</organism>
<reference evidence="3" key="2">
    <citation type="submission" date="2019-09" db="UniProtKB">
        <authorList>
            <consortium name="WormBaseParasite"/>
        </authorList>
    </citation>
    <scope>IDENTIFICATION</scope>
</reference>
<sequence>MFISEQLSIRDPHPLRLLQKAHVDRVFGAQNTLILPDETLYQDIVTNANVAPHPTTGAASGGCPFMAGGGGGGNVGSAVHEEL</sequence>
<evidence type="ECO:0000313" key="3">
    <source>
        <dbReference type="WBParaSite" id="HPBE_0000607701-mRNA-1"/>
    </source>
</evidence>
<evidence type="ECO:0000313" key="1">
    <source>
        <dbReference type="EMBL" id="VDO66848.1"/>
    </source>
</evidence>
<accession>A0A183FH65</accession>
<protein>
    <submittedName>
        <fullName evidence="3">HpcH_HpaI domain-containing protein</fullName>
    </submittedName>
</protein>
<dbReference type="OrthoDB" id="5856593at2759"/>
<gene>
    <name evidence="1" type="ORF">HPBE_LOCUS6078</name>
</gene>
<reference evidence="1 2" key="1">
    <citation type="submission" date="2018-11" db="EMBL/GenBank/DDBJ databases">
        <authorList>
            <consortium name="Pathogen Informatics"/>
        </authorList>
    </citation>
    <scope>NUCLEOTIDE SEQUENCE [LARGE SCALE GENOMIC DNA]</scope>
</reference>
<proteinExistence type="predicted"/>
<dbReference type="Proteomes" id="UP000050761">
    <property type="component" value="Unassembled WGS sequence"/>
</dbReference>
<accession>A0A3P8AQT8</accession>
<dbReference type="EMBL" id="UZAH01025592">
    <property type="protein sequence ID" value="VDO66848.1"/>
    <property type="molecule type" value="Genomic_DNA"/>
</dbReference>
<dbReference type="AlphaFoldDB" id="A0A183FH65"/>
<name>A0A183FH65_HELPZ</name>